<feature type="transmembrane region" description="Helical" evidence="8">
    <location>
        <begin position="37"/>
        <end position="55"/>
    </location>
</feature>
<keyword evidence="10" id="KW-1185">Reference proteome</keyword>
<evidence type="ECO:0008006" key="11">
    <source>
        <dbReference type="Google" id="ProtNLM"/>
    </source>
</evidence>
<evidence type="ECO:0000313" key="9">
    <source>
        <dbReference type="EMBL" id="CAK0854470.1"/>
    </source>
</evidence>
<keyword evidence="3" id="KW-1003">Cell membrane</keyword>
<keyword evidence="2" id="KW-0813">Transport</keyword>
<feature type="transmembrane region" description="Helical" evidence="8">
    <location>
        <begin position="585"/>
        <end position="615"/>
    </location>
</feature>
<evidence type="ECO:0000313" key="10">
    <source>
        <dbReference type="Proteomes" id="UP001189429"/>
    </source>
</evidence>
<evidence type="ECO:0000256" key="2">
    <source>
        <dbReference type="ARBA" id="ARBA00022448"/>
    </source>
</evidence>
<evidence type="ECO:0000256" key="4">
    <source>
        <dbReference type="ARBA" id="ARBA00022692"/>
    </source>
</evidence>
<feature type="transmembrane region" description="Helical" evidence="8">
    <location>
        <begin position="253"/>
        <end position="273"/>
    </location>
</feature>
<feature type="transmembrane region" description="Helical" evidence="8">
    <location>
        <begin position="458"/>
        <end position="482"/>
    </location>
</feature>
<feature type="transmembrane region" description="Helical" evidence="8">
    <location>
        <begin position="540"/>
        <end position="565"/>
    </location>
</feature>
<dbReference type="Proteomes" id="UP001189429">
    <property type="component" value="Unassembled WGS sequence"/>
</dbReference>
<keyword evidence="4 8" id="KW-0812">Transmembrane</keyword>
<feature type="compositionally biased region" description="Low complexity" evidence="7">
    <location>
        <begin position="282"/>
        <end position="294"/>
    </location>
</feature>
<keyword evidence="5 8" id="KW-1133">Transmembrane helix</keyword>
<feature type="transmembrane region" description="Helical" evidence="8">
    <location>
        <begin position="627"/>
        <end position="647"/>
    </location>
</feature>
<feature type="transmembrane region" description="Helical" evidence="8">
    <location>
        <begin position="197"/>
        <end position="216"/>
    </location>
</feature>
<comment type="caution">
    <text evidence="9">The sequence shown here is derived from an EMBL/GenBank/DDBJ whole genome shotgun (WGS) entry which is preliminary data.</text>
</comment>
<proteinExistence type="predicted"/>
<feature type="transmembrane region" description="Helical" evidence="8">
    <location>
        <begin position="67"/>
        <end position="88"/>
    </location>
</feature>
<dbReference type="PANTHER" id="PTHR30003:SF0">
    <property type="entry name" value="GLYCOLATE PERMEASE GLCA-RELATED"/>
    <property type="match status" value="1"/>
</dbReference>
<reference evidence="9" key="1">
    <citation type="submission" date="2023-10" db="EMBL/GenBank/DDBJ databases">
        <authorList>
            <person name="Chen Y."/>
            <person name="Shah S."/>
            <person name="Dougan E. K."/>
            <person name="Thang M."/>
            <person name="Chan C."/>
        </authorList>
    </citation>
    <scope>NUCLEOTIDE SEQUENCE [LARGE SCALE GENOMIC DNA]</scope>
</reference>
<feature type="compositionally biased region" description="Basic and acidic residues" evidence="7">
    <location>
        <begin position="295"/>
        <end position="312"/>
    </location>
</feature>
<comment type="subcellular location">
    <subcellularLocation>
        <location evidence="1">Cell membrane</location>
        <topology evidence="1">Multi-pass membrane protein</topology>
    </subcellularLocation>
</comment>
<dbReference type="Pfam" id="PF02652">
    <property type="entry name" value="Lactate_perm"/>
    <property type="match status" value="2"/>
</dbReference>
<evidence type="ECO:0000256" key="7">
    <source>
        <dbReference type="SAM" id="MobiDB-lite"/>
    </source>
</evidence>
<feature type="transmembrane region" description="Helical" evidence="8">
    <location>
        <begin position="154"/>
        <end position="177"/>
    </location>
</feature>
<evidence type="ECO:0000256" key="1">
    <source>
        <dbReference type="ARBA" id="ARBA00004651"/>
    </source>
</evidence>
<dbReference type="PANTHER" id="PTHR30003">
    <property type="entry name" value="L-LACTATE PERMEASE"/>
    <property type="match status" value="1"/>
</dbReference>
<sequence length="648" mass="67978">MADSLRGGPWGYGDILVLLLPIVFLVWAVVKRSPMQSTVSLPLSAVLMFFIKLIYLGSHPHDTTANVISGVLGAMTPVSIVAGAIFLFDCMESSGCLAWMIATMKAITKGHPVAEVMLIGWGFHFLVEGASGFGTPAALAAPILYSMGHGKLEAVVCLLLFNGFSATFGAVGTPMWFGIGEATGLDNEGQVKVGRVATVMLVVNALLLVPLIVRVLVPWQDVKKNMLFIYLSILSIMLPMLGISFFSAEFPTIVGGLVGLASTALLIVYGVGLRPVSGKTPQSSADAQSDAAASDVERPPSADQVSDEHPAAAREQQATNAGDIYLDADMIEALANRGNAMNIIPRAVSEASLRPVAQRSAVISVGTAPSGSKGSDDNGKTTVPSETGVFAALLRTSPITLTVLLLVLTRIEPIGLKELLTDKEPSFTLDLKQIGDFSLSASLVFSLKDIMRAPTTKTWTYAALYVPSILPFFVVGSVTLALYRRELKTGPASILRGVVSRMQKPLVALAGALILVELLRGNDLYADSPAFIIGVRMSDLLSYGFLALSAALGSLGAFFSGSTTISNLTFGKVQQVAAENLNVDMYALLALQGVGAAIGNAVCLANIISASTVIGLTVPEGVVLKKVFPLVAAFCGISTVVCLPFLLA</sequence>
<feature type="transmembrane region" description="Helical" evidence="8">
    <location>
        <begin position="12"/>
        <end position="30"/>
    </location>
</feature>
<organism evidence="9 10">
    <name type="scientific">Prorocentrum cordatum</name>
    <dbReference type="NCBI Taxonomy" id="2364126"/>
    <lineage>
        <taxon>Eukaryota</taxon>
        <taxon>Sar</taxon>
        <taxon>Alveolata</taxon>
        <taxon>Dinophyceae</taxon>
        <taxon>Prorocentrales</taxon>
        <taxon>Prorocentraceae</taxon>
        <taxon>Prorocentrum</taxon>
    </lineage>
</organism>
<dbReference type="EMBL" id="CAUYUJ010015482">
    <property type="protein sequence ID" value="CAK0854470.1"/>
    <property type="molecule type" value="Genomic_DNA"/>
</dbReference>
<protein>
    <recommendedName>
        <fullName evidence="11">L-lactate permease</fullName>
    </recommendedName>
</protein>
<gene>
    <name evidence="9" type="ORF">PCOR1329_LOCUS45569</name>
</gene>
<feature type="transmembrane region" description="Helical" evidence="8">
    <location>
        <begin position="228"/>
        <end position="247"/>
    </location>
</feature>
<evidence type="ECO:0000256" key="8">
    <source>
        <dbReference type="SAM" id="Phobius"/>
    </source>
</evidence>
<feature type="region of interest" description="Disordered" evidence="7">
    <location>
        <begin position="279"/>
        <end position="318"/>
    </location>
</feature>
<evidence type="ECO:0000256" key="5">
    <source>
        <dbReference type="ARBA" id="ARBA00022989"/>
    </source>
</evidence>
<accession>A0ABN9U637</accession>
<dbReference type="InterPro" id="IPR003804">
    <property type="entry name" value="Lactate_perm"/>
</dbReference>
<evidence type="ECO:0000256" key="6">
    <source>
        <dbReference type="ARBA" id="ARBA00023136"/>
    </source>
</evidence>
<name>A0ABN9U637_9DINO</name>
<keyword evidence="6 8" id="KW-0472">Membrane</keyword>
<evidence type="ECO:0000256" key="3">
    <source>
        <dbReference type="ARBA" id="ARBA00022475"/>
    </source>
</evidence>